<evidence type="ECO:0000313" key="15">
    <source>
        <dbReference type="Proteomes" id="UP001500596"/>
    </source>
</evidence>
<evidence type="ECO:0000256" key="8">
    <source>
        <dbReference type="ARBA" id="ARBA00022824"/>
    </source>
</evidence>
<evidence type="ECO:0000259" key="13">
    <source>
        <dbReference type="Pfam" id="PF00535"/>
    </source>
</evidence>
<dbReference type="RefSeq" id="WP_344054744.1">
    <property type="nucleotide sequence ID" value="NZ_BAAAPK010000001.1"/>
</dbReference>
<evidence type="ECO:0000256" key="5">
    <source>
        <dbReference type="ARBA" id="ARBA00022676"/>
    </source>
</evidence>
<keyword evidence="6" id="KW-0808">Transferase</keyword>
<keyword evidence="5" id="KW-0328">Glycosyltransferase</keyword>
<evidence type="ECO:0000256" key="3">
    <source>
        <dbReference type="ARBA" id="ARBA00006739"/>
    </source>
</evidence>
<dbReference type="EC" id="2.4.1.117" evidence="4"/>
<comment type="subcellular location">
    <subcellularLocation>
        <location evidence="1">Endoplasmic reticulum membrane</location>
        <topology evidence="1">Single-pass membrane protein</topology>
    </subcellularLocation>
</comment>
<dbReference type="PANTHER" id="PTHR10859:SF91">
    <property type="entry name" value="DOLICHYL-PHOSPHATE BETA-GLUCOSYLTRANSFERASE"/>
    <property type="match status" value="1"/>
</dbReference>
<comment type="pathway">
    <text evidence="2">Protein modification; protein glycosylation.</text>
</comment>
<comment type="caution">
    <text evidence="14">The sequence shown here is derived from an EMBL/GenBank/DDBJ whole genome shotgun (WGS) entry which is preliminary data.</text>
</comment>
<gene>
    <name evidence="14" type="ORF">GCM10009807_23330</name>
</gene>
<evidence type="ECO:0000256" key="1">
    <source>
        <dbReference type="ARBA" id="ARBA00004389"/>
    </source>
</evidence>
<evidence type="ECO:0000256" key="10">
    <source>
        <dbReference type="ARBA" id="ARBA00022989"/>
    </source>
</evidence>
<name>A0ABN2GY26_9MICO</name>
<keyword evidence="11" id="KW-0472">Membrane</keyword>
<dbReference type="SUPFAM" id="SSF53448">
    <property type="entry name" value="Nucleotide-diphospho-sugar transferases"/>
    <property type="match status" value="1"/>
</dbReference>
<keyword evidence="7" id="KW-0812">Transmembrane</keyword>
<keyword evidence="9" id="KW-0735">Signal-anchor</keyword>
<evidence type="ECO:0000313" key="14">
    <source>
        <dbReference type="EMBL" id="GAA1678775.1"/>
    </source>
</evidence>
<reference evidence="14 15" key="1">
    <citation type="journal article" date="2019" name="Int. J. Syst. Evol. Microbiol.">
        <title>The Global Catalogue of Microorganisms (GCM) 10K type strain sequencing project: providing services to taxonomists for standard genome sequencing and annotation.</title>
        <authorList>
            <consortium name="The Broad Institute Genomics Platform"/>
            <consortium name="The Broad Institute Genome Sequencing Center for Infectious Disease"/>
            <person name="Wu L."/>
            <person name="Ma J."/>
        </authorList>
    </citation>
    <scope>NUCLEOTIDE SEQUENCE [LARGE SCALE GENOMIC DNA]</scope>
    <source>
        <strain evidence="14 15">JCM 15575</strain>
    </source>
</reference>
<evidence type="ECO:0000256" key="7">
    <source>
        <dbReference type="ARBA" id="ARBA00022692"/>
    </source>
</evidence>
<proteinExistence type="inferred from homology"/>
<feature type="domain" description="Glycosyltransferase 2-like" evidence="13">
    <location>
        <begin position="26"/>
        <end position="189"/>
    </location>
</feature>
<protein>
    <recommendedName>
        <fullName evidence="4">dolichyl-phosphate beta-glucosyltransferase</fullName>
        <ecNumber evidence="4">2.4.1.117</ecNumber>
    </recommendedName>
</protein>
<keyword evidence="8" id="KW-0256">Endoplasmic reticulum</keyword>
<dbReference type="InterPro" id="IPR001173">
    <property type="entry name" value="Glyco_trans_2-like"/>
</dbReference>
<dbReference type="Pfam" id="PF00535">
    <property type="entry name" value="Glycos_transf_2"/>
    <property type="match status" value="1"/>
</dbReference>
<accession>A0ABN2GY26</accession>
<evidence type="ECO:0000256" key="6">
    <source>
        <dbReference type="ARBA" id="ARBA00022679"/>
    </source>
</evidence>
<dbReference type="InterPro" id="IPR029044">
    <property type="entry name" value="Nucleotide-diphossugar_trans"/>
</dbReference>
<sequence>MNTTRSAYDAYTAWRDTPNSRPVDLSIVVPAYNEQARIVPTIGAFAAHLACSELTWELIVSDDGSDDATRVLIDLIDHANVRVVRAPRNAGKGAAVRRGFAHATGRMVLFSDADNATPAQEVDRLIAELESGADVAIGSRAATGAAVANRSLLRRTMTAGLRTVVRAGLGIGVSDTQCGFKIFTADAARRIAAAQTVDGFSFDLEMLHLAERFGYRIAEVPVRWFDAPGSTVRPGREALRFFASILRIRLNSWKGIYRNA</sequence>
<evidence type="ECO:0000256" key="12">
    <source>
        <dbReference type="ARBA" id="ARBA00045097"/>
    </source>
</evidence>
<dbReference type="PANTHER" id="PTHR10859">
    <property type="entry name" value="GLYCOSYL TRANSFERASE"/>
    <property type="match status" value="1"/>
</dbReference>
<evidence type="ECO:0000256" key="2">
    <source>
        <dbReference type="ARBA" id="ARBA00004922"/>
    </source>
</evidence>
<evidence type="ECO:0000256" key="11">
    <source>
        <dbReference type="ARBA" id="ARBA00023136"/>
    </source>
</evidence>
<dbReference type="CDD" id="cd04188">
    <property type="entry name" value="DPG_synthase"/>
    <property type="match status" value="1"/>
</dbReference>
<dbReference type="Proteomes" id="UP001500596">
    <property type="component" value="Unassembled WGS sequence"/>
</dbReference>
<dbReference type="InterPro" id="IPR035518">
    <property type="entry name" value="DPG_synthase"/>
</dbReference>
<dbReference type="EMBL" id="BAAAPK010000001">
    <property type="protein sequence ID" value="GAA1678775.1"/>
    <property type="molecule type" value="Genomic_DNA"/>
</dbReference>
<keyword evidence="10" id="KW-1133">Transmembrane helix</keyword>
<evidence type="ECO:0000256" key="4">
    <source>
        <dbReference type="ARBA" id="ARBA00012583"/>
    </source>
</evidence>
<comment type="similarity">
    <text evidence="3">Belongs to the glycosyltransferase 2 family.</text>
</comment>
<evidence type="ECO:0000256" key="9">
    <source>
        <dbReference type="ARBA" id="ARBA00022968"/>
    </source>
</evidence>
<organism evidence="14 15">
    <name type="scientific">Microbacterium lacus</name>
    <dbReference type="NCBI Taxonomy" id="415217"/>
    <lineage>
        <taxon>Bacteria</taxon>
        <taxon>Bacillati</taxon>
        <taxon>Actinomycetota</taxon>
        <taxon>Actinomycetes</taxon>
        <taxon>Micrococcales</taxon>
        <taxon>Microbacteriaceae</taxon>
        <taxon>Microbacterium</taxon>
    </lineage>
</organism>
<dbReference type="Gene3D" id="3.90.550.10">
    <property type="entry name" value="Spore Coat Polysaccharide Biosynthesis Protein SpsA, Chain A"/>
    <property type="match status" value="1"/>
</dbReference>
<comment type="catalytic activity">
    <reaction evidence="12">
        <text>a di-trans,poly-cis-dolichyl phosphate + UDP-alpha-D-glucose = a di-trans,poly-cis-dolichyl beta-D-glucosyl phosphate + UDP</text>
        <dbReference type="Rhea" id="RHEA:15401"/>
        <dbReference type="Rhea" id="RHEA-COMP:19498"/>
        <dbReference type="Rhea" id="RHEA-COMP:19502"/>
        <dbReference type="ChEBI" id="CHEBI:57525"/>
        <dbReference type="ChEBI" id="CHEBI:57683"/>
        <dbReference type="ChEBI" id="CHEBI:58223"/>
        <dbReference type="ChEBI" id="CHEBI:58885"/>
        <dbReference type="EC" id="2.4.1.117"/>
    </reaction>
    <physiologicalReaction direction="left-to-right" evidence="12">
        <dbReference type="Rhea" id="RHEA:15402"/>
    </physiologicalReaction>
</comment>
<keyword evidence="15" id="KW-1185">Reference proteome</keyword>